<accession>A0A812JMX9</accession>
<dbReference type="AlphaFoldDB" id="A0A812JMX9"/>
<comment type="caution">
    <text evidence="1">The sequence shown here is derived from an EMBL/GenBank/DDBJ whole genome shotgun (WGS) entry which is preliminary data.</text>
</comment>
<organism evidence="1 2">
    <name type="scientific">Symbiodinium pilosum</name>
    <name type="common">Dinoflagellate</name>
    <dbReference type="NCBI Taxonomy" id="2952"/>
    <lineage>
        <taxon>Eukaryota</taxon>
        <taxon>Sar</taxon>
        <taxon>Alveolata</taxon>
        <taxon>Dinophyceae</taxon>
        <taxon>Suessiales</taxon>
        <taxon>Symbiodiniaceae</taxon>
        <taxon>Symbiodinium</taxon>
    </lineage>
</organism>
<evidence type="ECO:0000313" key="1">
    <source>
        <dbReference type="EMBL" id="CAE7209680.1"/>
    </source>
</evidence>
<reference evidence="1" key="1">
    <citation type="submission" date="2021-02" db="EMBL/GenBank/DDBJ databases">
        <authorList>
            <person name="Dougan E. K."/>
            <person name="Rhodes N."/>
            <person name="Thang M."/>
            <person name="Chan C."/>
        </authorList>
    </citation>
    <scope>NUCLEOTIDE SEQUENCE</scope>
</reference>
<sequence length="385" mass="41624">MEAIDSELPAAPTKLTPVRASLSMGPSLEEDFETHENISYMLYHGDKSSDGSGYFALEVNVTAKDADLAASFVEHMNEKLKQFDMAQLVTVSHTGSTISFLTPLPSPDKANTDKNIQEIMKHVGHVTATVSVNNKMEHMLQHPDEPLWSHAKTGAKFLLDATLTDELEKSIVDFINRTVTHSRMSNCEGTDVPCVGYGTGQCCSLDTCLRPSFDDMAAPGYMQEQCKMNLTCAPVCAGSNPREYAVKLVGTLVQLFAGGSFDVKVAYDDDMMQDLYHSLPVANLTLTSLQEQYKVLSQHIPQDERGSPAALAAVELILEAGKALDSMDSVEVKGLPDGIKAVVKFENSKPFQFFLAILEGGGMLDALKGTTGGAPEQADFASAKS</sequence>
<proteinExistence type="predicted"/>
<dbReference type="EMBL" id="CAJNIZ010002354">
    <property type="protein sequence ID" value="CAE7209680.1"/>
    <property type="molecule type" value="Genomic_DNA"/>
</dbReference>
<protein>
    <submittedName>
        <fullName evidence="1">Uncharacterized protein</fullName>
    </submittedName>
</protein>
<keyword evidence="2" id="KW-1185">Reference proteome</keyword>
<evidence type="ECO:0000313" key="2">
    <source>
        <dbReference type="Proteomes" id="UP000649617"/>
    </source>
</evidence>
<dbReference type="OrthoDB" id="439687at2759"/>
<name>A0A812JMX9_SYMPI</name>
<dbReference type="Proteomes" id="UP000649617">
    <property type="component" value="Unassembled WGS sequence"/>
</dbReference>
<gene>
    <name evidence="1" type="ORF">SPIL2461_LOCUS2222</name>
</gene>